<organism evidence="2 3">
    <name type="scientific">Actinotalea lenta</name>
    <dbReference type="NCBI Taxonomy" id="3064654"/>
    <lineage>
        <taxon>Bacteria</taxon>
        <taxon>Bacillati</taxon>
        <taxon>Actinomycetota</taxon>
        <taxon>Actinomycetes</taxon>
        <taxon>Micrococcales</taxon>
        <taxon>Cellulomonadaceae</taxon>
        <taxon>Actinotalea</taxon>
    </lineage>
</organism>
<evidence type="ECO:0000313" key="2">
    <source>
        <dbReference type="EMBL" id="MDO8106340.1"/>
    </source>
</evidence>
<feature type="transmembrane region" description="Helical" evidence="1">
    <location>
        <begin position="54"/>
        <end position="75"/>
    </location>
</feature>
<keyword evidence="1" id="KW-0472">Membrane</keyword>
<comment type="caution">
    <text evidence="2">The sequence shown here is derived from an EMBL/GenBank/DDBJ whole genome shotgun (WGS) entry which is preliminary data.</text>
</comment>
<protein>
    <recommendedName>
        <fullName evidence="4">Ferric oxidoreductase domain-containing protein</fullName>
    </recommendedName>
</protein>
<keyword evidence="1" id="KW-0812">Transmembrane</keyword>
<evidence type="ECO:0008006" key="4">
    <source>
        <dbReference type="Google" id="ProtNLM"/>
    </source>
</evidence>
<dbReference type="EMBL" id="JAUQYP010000001">
    <property type="protein sequence ID" value="MDO8106340.1"/>
    <property type="molecule type" value="Genomic_DNA"/>
</dbReference>
<dbReference type="RefSeq" id="WP_304600013.1">
    <property type="nucleotide sequence ID" value="NZ_JAUQYP010000001.1"/>
</dbReference>
<name>A0ABT9D686_9CELL</name>
<keyword evidence="3" id="KW-1185">Reference proteome</keyword>
<accession>A0ABT9D686</accession>
<gene>
    <name evidence="2" type="ORF">Q6348_03920</name>
</gene>
<reference evidence="2 3" key="1">
    <citation type="submission" date="2023-07" db="EMBL/GenBank/DDBJ databases">
        <title>Description of novel actinomycetes strains, isolated from tidal flat sediment.</title>
        <authorList>
            <person name="Lu C."/>
        </authorList>
    </citation>
    <scope>NUCLEOTIDE SEQUENCE [LARGE SCALE GENOMIC DNA]</scope>
    <source>
        <strain evidence="2 3">SYSU T00b441</strain>
    </source>
</reference>
<feature type="transmembrane region" description="Helical" evidence="1">
    <location>
        <begin position="130"/>
        <end position="154"/>
    </location>
</feature>
<dbReference type="Proteomes" id="UP001232536">
    <property type="component" value="Unassembled WGS sequence"/>
</dbReference>
<proteinExistence type="predicted"/>
<sequence>MRTHERPSLALSLATVALALATVATLVAVGWLVAGAMSAAGSSVTWMLGRAGGVASYVLLVALVVTGLLQAHPWSRHWHRPSPRTRLTVHVSLATFTLVFTALHVVVLVLDPWAHVGWRGALVPLASGYRPVAVTLGVIAVWAGLVTGLTAVLAGRVAARVWWPIHKVAVVTLGLVWVHSVLAGSDAVALRGFYLATGAAVIALAVTRYAARTPADRVAELTEDLAESRRGLRPTSLRTDAYTRLGGHR</sequence>
<evidence type="ECO:0000256" key="1">
    <source>
        <dbReference type="SAM" id="Phobius"/>
    </source>
</evidence>
<feature type="transmembrane region" description="Helical" evidence="1">
    <location>
        <begin position="192"/>
        <end position="211"/>
    </location>
</feature>
<keyword evidence="1" id="KW-1133">Transmembrane helix</keyword>
<feature type="transmembrane region" description="Helical" evidence="1">
    <location>
        <begin position="161"/>
        <end position="180"/>
    </location>
</feature>
<evidence type="ECO:0000313" key="3">
    <source>
        <dbReference type="Proteomes" id="UP001232536"/>
    </source>
</evidence>
<feature type="transmembrane region" description="Helical" evidence="1">
    <location>
        <begin position="87"/>
        <end position="110"/>
    </location>
</feature>